<reference evidence="19 20" key="1">
    <citation type="submission" date="2016-10" db="EMBL/GenBank/DDBJ databases">
        <authorList>
            <person name="de Groot N.N."/>
        </authorList>
    </citation>
    <scope>NUCLEOTIDE SEQUENCE [LARGE SCALE GENOMIC DNA]</scope>
    <source>
        <strain evidence="19 20">DSM 45434</strain>
    </source>
</reference>
<dbReference type="GO" id="GO:0005737">
    <property type="term" value="C:cytoplasm"/>
    <property type="evidence" value="ECO:0007669"/>
    <property type="project" value="TreeGrafter"/>
</dbReference>
<evidence type="ECO:0000313" key="20">
    <source>
        <dbReference type="Proteomes" id="UP000182237"/>
    </source>
</evidence>
<accession>A0A1H1T6G4</accession>
<evidence type="ECO:0000256" key="6">
    <source>
        <dbReference type="ARBA" id="ARBA00016340"/>
    </source>
</evidence>
<evidence type="ECO:0000256" key="5">
    <source>
        <dbReference type="ARBA" id="ARBA00012384"/>
    </source>
</evidence>
<evidence type="ECO:0000256" key="2">
    <source>
        <dbReference type="ARBA" id="ARBA00001947"/>
    </source>
</evidence>
<evidence type="ECO:0000256" key="14">
    <source>
        <dbReference type="PIRSR" id="PIRSR000808-1"/>
    </source>
</evidence>
<evidence type="ECO:0000313" key="19">
    <source>
        <dbReference type="EMBL" id="SDS55229.1"/>
    </source>
</evidence>
<keyword evidence="11 15" id="KW-0299">Galactose metabolism</keyword>
<comment type="pathway">
    <text evidence="3 15">Carbohydrate metabolism; galactose metabolism.</text>
</comment>
<dbReference type="eggNOG" id="COG1085">
    <property type="taxonomic scope" value="Bacteria"/>
</dbReference>
<keyword evidence="12 15" id="KW-0119">Carbohydrate metabolism</keyword>
<dbReference type="EMBL" id="LT629765">
    <property type="protein sequence ID" value="SDS55229.1"/>
    <property type="molecule type" value="Genomic_DNA"/>
</dbReference>
<keyword evidence="7 15" id="KW-0808">Transferase</keyword>
<protein>
    <recommendedName>
        <fullName evidence="6 13">Galactose-1-phosphate uridylyltransferase</fullName>
        <ecNumber evidence="5 13">2.7.7.12</ecNumber>
    </recommendedName>
</protein>
<name>A0A1H1T6G4_9CORY</name>
<organism evidence="19 20">
    <name type="scientific">Corynebacterium timonense</name>
    <dbReference type="NCBI Taxonomy" id="441500"/>
    <lineage>
        <taxon>Bacteria</taxon>
        <taxon>Bacillati</taxon>
        <taxon>Actinomycetota</taxon>
        <taxon>Actinomycetes</taxon>
        <taxon>Mycobacteriales</taxon>
        <taxon>Corynebacteriaceae</taxon>
        <taxon>Corynebacterium</taxon>
    </lineage>
</organism>
<dbReference type="PIRSF" id="PIRSF000808">
    <property type="entry name" value="GalT"/>
    <property type="match status" value="1"/>
</dbReference>
<keyword evidence="8 15" id="KW-0548">Nucleotidyltransferase</keyword>
<feature type="compositionally biased region" description="Basic and acidic residues" evidence="16">
    <location>
        <begin position="30"/>
        <end position="45"/>
    </location>
</feature>
<feature type="region of interest" description="Disordered" evidence="16">
    <location>
        <begin position="26"/>
        <end position="45"/>
    </location>
</feature>
<comment type="catalytic activity">
    <reaction evidence="1 15">
        <text>alpha-D-galactose 1-phosphate + UDP-alpha-D-glucose = alpha-D-glucose 1-phosphate + UDP-alpha-D-galactose</text>
        <dbReference type="Rhea" id="RHEA:13989"/>
        <dbReference type="ChEBI" id="CHEBI:58336"/>
        <dbReference type="ChEBI" id="CHEBI:58601"/>
        <dbReference type="ChEBI" id="CHEBI:58885"/>
        <dbReference type="ChEBI" id="CHEBI:66914"/>
        <dbReference type="EC" id="2.7.7.12"/>
    </reaction>
</comment>
<evidence type="ECO:0000256" key="13">
    <source>
        <dbReference type="NCBIfam" id="TIGR00209"/>
    </source>
</evidence>
<evidence type="ECO:0000256" key="9">
    <source>
        <dbReference type="ARBA" id="ARBA00022723"/>
    </source>
</evidence>
<comment type="similarity">
    <text evidence="4 15">Belongs to the galactose-1-phosphate uridylyltransferase type 1 family.</text>
</comment>
<dbReference type="Proteomes" id="UP000182237">
    <property type="component" value="Chromosome I"/>
</dbReference>
<dbReference type="Pfam" id="PF02744">
    <property type="entry name" value="GalP_UDP_tr_C"/>
    <property type="match status" value="1"/>
</dbReference>
<feature type="domain" description="Galactose-1-phosphate uridyl transferase C-terminal" evidence="18">
    <location>
        <begin position="214"/>
        <end position="313"/>
    </location>
</feature>
<feature type="region of interest" description="Disordered" evidence="16">
    <location>
        <begin position="66"/>
        <end position="89"/>
    </location>
</feature>
<evidence type="ECO:0000256" key="11">
    <source>
        <dbReference type="ARBA" id="ARBA00023144"/>
    </source>
</evidence>
<dbReference type="Pfam" id="PF01087">
    <property type="entry name" value="GalP_UDP_transf"/>
    <property type="match status" value="1"/>
</dbReference>
<evidence type="ECO:0000256" key="8">
    <source>
        <dbReference type="ARBA" id="ARBA00022695"/>
    </source>
</evidence>
<dbReference type="STRING" id="1203190.GCA_000312345_01022"/>
<dbReference type="InterPro" id="IPR036265">
    <property type="entry name" value="HIT-like_sf"/>
</dbReference>
<evidence type="ECO:0000259" key="17">
    <source>
        <dbReference type="Pfam" id="PF01087"/>
    </source>
</evidence>
<dbReference type="PANTHER" id="PTHR11943:SF1">
    <property type="entry name" value="GALACTOSE-1-PHOSPHATE URIDYLYLTRANSFERASE"/>
    <property type="match status" value="1"/>
</dbReference>
<dbReference type="GO" id="GO:0033499">
    <property type="term" value="P:galactose catabolic process via UDP-galactose, Leloir pathway"/>
    <property type="evidence" value="ECO:0007669"/>
    <property type="project" value="TreeGrafter"/>
</dbReference>
<dbReference type="PROSITE" id="PS00117">
    <property type="entry name" value="GAL_P_UDP_TRANSF_I"/>
    <property type="match status" value="1"/>
</dbReference>
<dbReference type="SUPFAM" id="SSF54197">
    <property type="entry name" value="HIT-like"/>
    <property type="match status" value="2"/>
</dbReference>
<dbReference type="InterPro" id="IPR019779">
    <property type="entry name" value="GalP_UDPtransf1_His-AS"/>
</dbReference>
<dbReference type="GO" id="GO:0008270">
    <property type="term" value="F:zinc ion binding"/>
    <property type="evidence" value="ECO:0007669"/>
    <property type="project" value="InterPro"/>
</dbReference>
<sequence length="361" mass="39965">MNDLKITRTTLFDGRELMYFDEPGTAYRTSTDERGLPRVHTESSMRRDPLTGEWAVYAAHRQNRTFLPPANEDPLAPTRPGQKPSEIPEGDYQVVVFENRFPSLSMASRGASLDGLVEAAPATARCEVVCFTPDASGSFADLTLARKRMLIDVWAHRTAELSALDTVKAVFPFENRGEEIGVTLHHPHGQIYSYPFVPPRMAAIAARARAHAATGTSLFDTILAEELRCGERVIEATEHFVVFTPAAAKWPLEAMVMPRRHVPSFVELTGAERDDLAGVLDRLYRAVDRFFEGISRTPYIAAWNQAPVGNPEDGRLHLQLFSLMRSPGRMKYLAGSESGMGVWISDTTPETIAAALKGAYT</sequence>
<evidence type="ECO:0000256" key="10">
    <source>
        <dbReference type="ARBA" id="ARBA00022833"/>
    </source>
</evidence>
<dbReference type="AlphaFoldDB" id="A0A1H1T6G4"/>
<evidence type="ECO:0000256" key="4">
    <source>
        <dbReference type="ARBA" id="ARBA00010951"/>
    </source>
</evidence>
<dbReference type="Gene3D" id="3.30.428.10">
    <property type="entry name" value="HIT-like"/>
    <property type="match status" value="2"/>
</dbReference>
<evidence type="ECO:0000256" key="1">
    <source>
        <dbReference type="ARBA" id="ARBA00001107"/>
    </source>
</evidence>
<proteinExistence type="inferred from homology"/>
<feature type="domain" description="Galactose-1-phosphate uridyl transferase N-terminal" evidence="17">
    <location>
        <begin position="43"/>
        <end position="198"/>
    </location>
</feature>
<evidence type="ECO:0000256" key="16">
    <source>
        <dbReference type="SAM" id="MobiDB-lite"/>
    </source>
</evidence>
<evidence type="ECO:0000256" key="12">
    <source>
        <dbReference type="ARBA" id="ARBA00023277"/>
    </source>
</evidence>
<keyword evidence="9 15" id="KW-0479">Metal-binding</keyword>
<feature type="active site" description="Tele-UMP-histidine intermediate" evidence="14">
    <location>
        <position position="188"/>
    </location>
</feature>
<dbReference type="InterPro" id="IPR005850">
    <property type="entry name" value="GalP_Utransf_C"/>
</dbReference>
<dbReference type="InterPro" id="IPR005849">
    <property type="entry name" value="GalP_Utransf_N"/>
</dbReference>
<evidence type="ECO:0000259" key="18">
    <source>
        <dbReference type="Pfam" id="PF02744"/>
    </source>
</evidence>
<evidence type="ECO:0000256" key="15">
    <source>
        <dbReference type="RuleBase" id="RU000506"/>
    </source>
</evidence>
<keyword evidence="10" id="KW-0862">Zinc</keyword>
<evidence type="ECO:0000256" key="7">
    <source>
        <dbReference type="ARBA" id="ARBA00022679"/>
    </source>
</evidence>
<dbReference type="GO" id="GO:0008108">
    <property type="term" value="F:UDP-glucose:hexose-1-phosphate uridylyltransferase activity"/>
    <property type="evidence" value="ECO:0007669"/>
    <property type="project" value="UniProtKB-UniRule"/>
</dbReference>
<dbReference type="UniPathway" id="UPA00214"/>
<comment type="cofactor">
    <cofactor evidence="2">
        <name>Zn(2+)</name>
        <dbReference type="ChEBI" id="CHEBI:29105"/>
    </cofactor>
</comment>
<dbReference type="PANTHER" id="PTHR11943">
    <property type="entry name" value="GALACTOSE-1-PHOSPHATE URIDYLYLTRANSFERASE"/>
    <property type="match status" value="1"/>
</dbReference>
<gene>
    <name evidence="19" type="ORF">SAMN04488539_1900</name>
</gene>
<dbReference type="InterPro" id="IPR001937">
    <property type="entry name" value="GalP_UDPtransf1"/>
</dbReference>
<dbReference type="NCBIfam" id="TIGR00209">
    <property type="entry name" value="galT_1"/>
    <property type="match status" value="1"/>
</dbReference>
<dbReference type="EC" id="2.7.7.12" evidence="5 13"/>
<keyword evidence="20" id="KW-1185">Reference proteome</keyword>
<evidence type="ECO:0000256" key="3">
    <source>
        <dbReference type="ARBA" id="ARBA00004947"/>
    </source>
</evidence>